<evidence type="ECO:0000313" key="4">
    <source>
        <dbReference type="Proteomes" id="UP000606974"/>
    </source>
</evidence>
<dbReference type="GO" id="GO:0016787">
    <property type="term" value="F:hydrolase activity"/>
    <property type="evidence" value="ECO:0007669"/>
    <property type="project" value="InterPro"/>
</dbReference>
<proteinExistence type="predicted"/>
<feature type="domain" description="Alpha/beta hydrolase fold-3" evidence="2">
    <location>
        <begin position="79"/>
        <end position="347"/>
    </location>
</feature>
<evidence type="ECO:0000313" key="3">
    <source>
        <dbReference type="EMBL" id="KAF7512529.1"/>
    </source>
</evidence>
<accession>A0A8H7E6S6</accession>
<dbReference type="InterPro" id="IPR050466">
    <property type="entry name" value="Carboxylest/Gibb_receptor"/>
</dbReference>
<evidence type="ECO:0000259" key="2">
    <source>
        <dbReference type="Pfam" id="PF07859"/>
    </source>
</evidence>
<dbReference type="InterPro" id="IPR013094">
    <property type="entry name" value="AB_hydrolase_3"/>
</dbReference>
<dbReference type="Pfam" id="PF07859">
    <property type="entry name" value="Abhydrolase_3"/>
    <property type="match status" value="1"/>
</dbReference>
<reference evidence="3" key="1">
    <citation type="submission" date="2020-02" db="EMBL/GenBank/DDBJ databases">
        <authorList>
            <person name="Palmer J.M."/>
        </authorList>
    </citation>
    <scope>NUCLEOTIDE SEQUENCE</scope>
    <source>
        <strain evidence="3">EPUS1.4</strain>
        <tissue evidence="3">Thallus</tissue>
    </source>
</reference>
<dbReference type="PANTHER" id="PTHR23024:SF24">
    <property type="entry name" value="ALPHA_BETA HYDROLASE FOLD-3 DOMAIN-CONTAINING PROTEIN"/>
    <property type="match status" value="1"/>
</dbReference>
<comment type="caution">
    <text evidence="3">The sequence shown here is derived from an EMBL/GenBank/DDBJ whole genome shotgun (WGS) entry which is preliminary data.</text>
</comment>
<dbReference type="InterPro" id="IPR029058">
    <property type="entry name" value="AB_hydrolase_fold"/>
</dbReference>
<dbReference type="Gene3D" id="3.40.50.1820">
    <property type="entry name" value="alpha/beta hydrolase"/>
    <property type="match status" value="1"/>
</dbReference>
<dbReference type="OrthoDB" id="408631at2759"/>
<organism evidence="3 4">
    <name type="scientific">Endocarpon pusillum</name>
    <dbReference type="NCBI Taxonomy" id="364733"/>
    <lineage>
        <taxon>Eukaryota</taxon>
        <taxon>Fungi</taxon>
        <taxon>Dikarya</taxon>
        <taxon>Ascomycota</taxon>
        <taxon>Pezizomycotina</taxon>
        <taxon>Eurotiomycetes</taxon>
        <taxon>Chaetothyriomycetidae</taxon>
        <taxon>Verrucariales</taxon>
        <taxon>Verrucariaceae</taxon>
        <taxon>Endocarpon</taxon>
    </lineage>
</organism>
<sequence length="383" mass="42566">MSSLLKAFNQPFDVLWRTALVRLPRAVPDAVLRYTSPDGPHPFVLNLPSRGSYDIPVYVFLPSSTYDATARADPLPVIIDFHGGGFFLGSCLEQAPFCAQMSRELGAVVLSVDYRLGPVDKFPAALEDAEDVLHAVLHEEKPGYHELRKTITQNLVESYKTKQDKERKGKSASSSGLPPMVGSVNLDTSKIALSGFSSGGNLALELALDITRNPPIVPAPWPSPFSRDYPHPIPLLLFYPSLDSRLLPSERTRPPGLPATKSFWSELSDTLAPTYLSRDEASHPRASPGLAEIIDGGLHEQARILLILPELDSLAEQSETWVKKLQENDRGHHLRVERYKGMKHGWTQMPVSWLGLAERQTRIESFEIARDFVKKVWKTGEVS</sequence>
<protein>
    <recommendedName>
        <fullName evidence="2">Alpha/beta hydrolase fold-3 domain-containing protein</fullName>
    </recommendedName>
</protein>
<evidence type="ECO:0000256" key="1">
    <source>
        <dbReference type="SAM" id="MobiDB-lite"/>
    </source>
</evidence>
<keyword evidence="4" id="KW-1185">Reference proteome</keyword>
<name>A0A8H7E6S6_9EURO</name>
<dbReference type="SUPFAM" id="SSF53474">
    <property type="entry name" value="alpha/beta-Hydrolases"/>
    <property type="match status" value="1"/>
</dbReference>
<dbReference type="PANTHER" id="PTHR23024">
    <property type="entry name" value="ARYLACETAMIDE DEACETYLASE"/>
    <property type="match status" value="1"/>
</dbReference>
<feature type="compositionally biased region" description="Basic and acidic residues" evidence="1">
    <location>
        <begin position="159"/>
        <end position="169"/>
    </location>
</feature>
<dbReference type="Proteomes" id="UP000606974">
    <property type="component" value="Unassembled WGS sequence"/>
</dbReference>
<dbReference type="EMBL" id="JAACFV010000012">
    <property type="protein sequence ID" value="KAF7512529.1"/>
    <property type="molecule type" value="Genomic_DNA"/>
</dbReference>
<dbReference type="AlphaFoldDB" id="A0A8H7E6S6"/>
<feature type="region of interest" description="Disordered" evidence="1">
    <location>
        <begin position="159"/>
        <end position="181"/>
    </location>
</feature>
<gene>
    <name evidence="3" type="ORF">GJ744_001464</name>
</gene>